<accession>A0A1G7MVD8</accession>
<protein>
    <submittedName>
        <fullName evidence="1">Uncharacterized protein</fullName>
    </submittedName>
</protein>
<organism evidence="1 2">
    <name type="scientific">Dyadobacter soli</name>
    <dbReference type="NCBI Taxonomy" id="659014"/>
    <lineage>
        <taxon>Bacteria</taxon>
        <taxon>Pseudomonadati</taxon>
        <taxon>Bacteroidota</taxon>
        <taxon>Cytophagia</taxon>
        <taxon>Cytophagales</taxon>
        <taxon>Spirosomataceae</taxon>
        <taxon>Dyadobacter</taxon>
    </lineage>
</organism>
<keyword evidence="2" id="KW-1185">Reference proteome</keyword>
<name>A0A1G7MVD8_9BACT</name>
<dbReference type="RefSeq" id="WP_090153810.1">
    <property type="nucleotide sequence ID" value="NZ_FNAN01000011.1"/>
</dbReference>
<dbReference type="Proteomes" id="UP000198748">
    <property type="component" value="Unassembled WGS sequence"/>
</dbReference>
<proteinExistence type="predicted"/>
<evidence type="ECO:0000313" key="2">
    <source>
        <dbReference type="Proteomes" id="UP000198748"/>
    </source>
</evidence>
<dbReference type="EMBL" id="FNAN01000011">
    <property type="protein sequence ID" value="SDF65657.1"/>
    <property type="molecule type" value="Genomic_DNA"/>
</dbReference>
<reference evidence="2" key="1">
    <citation type="submission" date="2016-10" db="EMBL/GenBank/DDBJ databases">
        <authorList>
            <person name="Varghese N."/>
            <person name="Submissions S."/>
        </authorList>
    </citation>
    <scope>NUCLEOTIDE SEQUENCE [LARGE SCALE GENOMIC DNA]</scope>
    <source>
        <strain evidence="2">DSM 25329</strain>
    </source>
</reference>
<sequence>MTKEEKDFLITEAHPYIGHFLPDTETPNVGLVKYKFMGYLENRRGNEYFPVAIIASEDGIQREEDLSYVVQLFKIASKL</sequence>
<evidence type="ECO:0000313" key="1">
    <source>
        <dbReference type="EMBL" id="SDF65657.1"/>
    </source>
</evidence>
<dbReference type="AlphaFoldDB" id="A0A1G7MVD8"/>
<gene>
    <name evidence="1" type="ORF">SAMN04487996_111380</name>
</gene>